<dbReference type="SMART" id="SM01017">
    <property type="entry name" value="Arrestin_C"/>
    <property type="match status" value="1"/>
</dbReference>
<keyword evidence="4" id="KW-1185">Reference proteome</keyword>
<accession>A0A1E1L0P5</accession>
<feature type="compositionally biased region" description="Basic and acidic residues" evidence="1">
    <location>
        <begin position="576"/>
        <end position="594"/>
    </location>
</feature>
<dbReference type="GO" id="GO:0005829">
    <property type="term" value="C:cytosol"/>
    <property type="evidence" value="ECO:0007669"/>
    <property type="project" value="TreeGrafter"/>
</dbReference>
<gene>
    <name evidence="3" type="ORF">RAG0_10652</name>
</gene>
<dbReference type="Gene3D" id="2.60.40.640">
    <property type="match status" value="1"/>
</dbReference>
<evidence type="ECO:0000313" key="4">
    <source>
        <dbReference type="Proteomes" id="UP000178912"/>
    </source>
</evidence>
<feature type="region of interest" description="Disordered" evidence="1">
    <location>
        <begin position="569"/>
        <end position="605"/>
    </location>
</feature>
<dbReference type="GO" id="GO:0030674">
    <property type="term" value="F:protein-macromolecule adaptor activity"/>
    <property type="evidence" value="ECO:0007669"/>
    <property type="project" value="TreeGrafter"/>
</dbReference>
<evidence type="ECO:0000256" key="1">
    <source>
        <dbReference type="SAM" id="MobiDB-lite"/>
    </source>
</evidence>
<evidence type="ECO:0000313" key="3">
    <source>
        <dbReference type="EMBL" id="CZT04087.1"/>
    </source>
</evidence>
<organism evidence="3 4">
    <name type="scientific">Rhynchosporium agropyri</name>
    <dbReference type="NCBI Taxonomy" id="914238"/>
    <lineage>
        <taxon>Eukaryota</taxon>
        <taxon>Fungi</taxon>
        <taxon>Dikarya</taxon>
        <taxon>Ascomycota</taxon>
        <taxon>Pezizomycotina</taxon>
        <taxon>Leotiomycetes</taxon>
        <taxon>Helotiales</taxon>
        <taxon>Ploettnerulaceae</taxon>
        <taxon>Rhynchosporium</taxon>
    </lineage>
</organism>
<protein>
    <recommendedName>
        <fullName evidence="2">Arrestin C-terminal-like domain-containing protein</fullName>
    </recommendedName>
</protein>
<dbReference type="InterPro" id="IPR050357">
    <property type="entry name" value="Arrestin_domain-protein"/>
</dbReference>
<feature type="compositionally biased region" description="Low complexity" evidence="1">
    <location>
        <begin position="885"/>
        <end position="900"/>
    </location>
</feature>
<dbReference type="AlphaFoldDB" id="A0A1E1L0P5"/>
<sequence>MSEPVTLSYYSHRGTIFYTPAGLYAQKIRPATLPAPPCRPRQRRPHSIHITRLPAGFVPFDLRPVPPSKPPKKPSRLSLELRKLASRENAKRVLGSVFSPFTSNFPTASSSAASSTRSESPGLRVPSPRATPRASLSLSPSDPNTIFARRAAAAGSVPADSPTMPRSSMTDSTSGSSARDSTFGASTPASSMSAGTSPRSSLAPAYKAGNSSEMEKPVCSGNGVACYINLAEPVIFLTGLDHDGTTRDSGSNTTSILRGKLILNVTKNIKLKAVTMKFTGRARTEWPEGIPPEKTITFEEDSLRTQVLPFFNALHQDSDTGYGTLCNYALRGDKSANSSVTNLALDTVETSSGFSLPGLTNRSNRSSAILTAKEQKRLSLQSNQSRSFTKSESPFGPSPQHKGFKTFYPGIYEYNFELPIDNNSPETLKLVLASVKWQLEVVLERAGTFKQNLQGFKEIPVIRSPSEDSLELVEPISISRRWEDQLYYEIMISGKSFPLGSKIPIAFKMMPLAKLQVHKIKVILSENIDYYAKNRKVTRRETARKILLFEKSAGKPLAKEYQSCVMRTNRGGEQAPEERSHNREYEQNRRRLEAQRNQAEPEPLPDAVDNLLGDIDLGLPSLLGATELEVEVQLPTCEMMAKDRSKKLTHDCTWKNVDVHHWIKIVLRISRLDAEDPLGKKRRHFEISIDSPISLLNCRATQANLALPSYSDGHSNLMNQQHVCGCPNSELATTSPISGLDIQNGPNSIPGYPGNENALPDLARPPQAHLSTNAASGVQRPIHLMRAPSFNPPPFDAEEAPPPMVTPPPLYDHVVGTPSHDGLADYFDRLSYFENQDSDDEEGLNRVTSRGRVNVPNPRTPGGRIARSMDIDRNFMNAIAARNNGSTTPTQSSGPTLTLPAFQATN</sequence>
<proteinExistence type="predicted"/>
<feature type="compositionally biased region" description="Polar residues" evidence="1">
    <location>
        <begin position="380"/>
        <end position="392"/>
    </location>
</feature>
<feature type="region of interest" description="Disordered" evidence="1">
    <location>
        <begin position="882"/>
        <end position="906"/>
    </location>
</feature>
<evidence type="ECO:0000259" key="2">
    <source>
        <dbReference type="SMART" id="SM01017"/>
    </source>
</evidence>
<name>A0A1E1L0P5_9HELO</name>
<reference evidence="4" key="1">
    <citation type="submission" date="2016-03" db="EMBL/GenBank/DDBJ databases">
        <authorList>
            <person name="Guldener U."/>
        </authorList>
    </citation>
    <scope>NUCLEOTIDE SEQUENCE [LARGE SCALE GENOMIC DNA]</scope>
    <source>
        <strain evidence="4">04CH-RAC-A.6.1</strain>
    </source>
</reference>
<feature type="region of interest" description="Disordered" evidence="1">
    <location>
        <begin position="380"/>
        <end position="399"/>
    </location>
</feature>
<feature type="region of interest" description="Disordered" evidence="1">
    <location>
        <begin position="105"/>
        <end position="214"/>
    </location>
</feature>
<dbReference type="PANTHER" id="PTHR11188:SF174">
    <property type="entry name" value="ARRESTIN-RELATED TRAFFICKING ADAPTER 10-RELATED"/>
    <property type="match status" value="1"/>
</dbReference>
<feature type="compositionally biased region" description="Low complexity" evidence="1">
    <location>
        <begin position="167"/>
        <end position="177"/>
    </location>
</feature>
<dbReference type="InterPro" id="IPR011022">
    <property type="entry name" value="Arrestin_C-like"/>
</dbReference>
<dbReference type="Pfam" id="PF02752">
    <property type="entry name" value="Arrestin_C"/>
    <property type="match status" value="1"/>
</dbReference>
<dbReference type="EMBL" id="FJUX01000067">
    <property type="protein sequence ID" value="CZT04087.1"/>
    <property type="molecule type" value="Genomic_DNA"/>
</dbReference>
<dbReference type="PANTHER" id="PTHR11188">
    <property type="entry name" value="ARRESTIN DOMAIN CONTAINING PROTEIN"/>
    <property type="match status" value="1"/>
</dbReference>
<feature type="domain" description="Arrestin C-terminal-like" evidence="2">
    <location>
        <begin position="482"/>
        <end position="700"/>
    </location>
</feature>
<feature type="compositionally biased region" description="Polar residues" evidence="1">
    <location>
        <begin position="134"/>
        <end position="144"/>
    </location>
</feature>
<dbReference type="Proteomes" id="UP000178912">
    <property type="component" value="Unassembled WGS sequence"/>
</dbReference>
<dbReference type="OrthoDB" id="2238745at2759"/>
<dbReference type="GO" id="GO:0031625">
    <property type="term" value="F:ubiquitin protein ligase binding"/>
    <property type="evidence" value="ECO:0007669"/>
    <property type="project" value="TreeGrafter"/>
</dbReference>
<dbReference type="GO" id="GO:0070086">
    <property type="term" value="P:ubiquitin-dependent endocytosis"/>
    <property type="evidence" value="ECO:0007669"/>
    <property type="project" value="TreeGrafter"/>
</dbReference>
<feature type="compositionally biased region" description="Polar residues" evidence="1">
    <location>
        <begin position="178"/>
        <end position="200"/>
    </location>
</feature>
<feature type="compositionally biased region" description="Low complexity" evidence="1">
    <location>
        <begin position="105"/>
        <end position="121"/>
    </location>
</feature>
<dbReference type="InterPro" id="IPR014752">
    <property type="entry name" value="Arrestin-like_C"/>
</dbReference>